<dbReference type="EMBL" id="KF433454">
    <property type="protein sequence ID" value="AII97778.1"/>
    <property type="molecule type" value="mRNA"/>
</dbReference>
<name>A0A076L024_NEPPI</name>
<sequence>MYLFVEKFDNFLFTKGCICLSHTVGIL</sequence>
<dbReference type="AlphaFoldDB" id="A0A076L024"/>
<accession>A0A076L024</accession>
<reference evidence="1" key="1">
    <citation type="submission" date="2013-07" db="EMBL/GenBank/DDBJ databases">
        <title>Nephila pilipes venom gland.</title>
        <authorList>
            <person name="Huo L.J."/>
        </authorList>
    </citation>
    <scope>NUCLEOTIDE SEQUENCE</scope>
    <source>
        <tissue evidence="1">Venom gland</tissue>
    </source>
</reference>
<protein>
    <submittedName>
        <fullName evidence="1">BLTX402</fullName>
    </submittedName>
</protein>
<evidence type="ECO:0000313" key="1">
    <source>
        <dbReference type="EMBL" id="AII97778.1"/>
    </source>
</evidence>
<organism evidence="1">
    <name type="scientific">Nephila pilipes</name>
    <name type="common">Giant wood spider</name>
    <name type="synonym">Nephila maculata</name>
    <dbReference type="NCBI Taxonomy" id="299642"/>
    <lineage>
        <taxon>Eukaryota</taxon>
        <taxon>Metazoa</taxon>
        <taxon>Ecdysozoa</taxon>
        <taxon>Arthropoda</taxon>
        <taxon>Chelicerata</taxon>
        <taxon>Arachnida</taxon>
        <taxon>Araneae</taxon>
        <taxon>Araneomorphae</taxon>
        <taxon>Entelegynae</taxon>
        <taxon>Araneoidea</taxon>
        <taxon>Nephilidae</taxon>
        <taxon>Nephila</taxon>
    </lineage>
</organism>
<proteinExistence type="evidence at transcript level"/>